<feature type="chain" id="PRO_5044291585" description="ABC1 atypical kinase-like domain-containing protein" evidence="2">
    <location>
        <begin position="16"/>
        <end position="832"/>
    </location>
</feature>
<dbReference type="HOGENOM" id="CLU_341146_0_0_1"/>
<dbReference type="PANTHER" id="PTHR10566:SF121">
    <property type="entry name" value="PROTEIN KINASE DOMAIN-CONTAINING PROTEIN"/>
    <property type="match status" value="1"/>
</dbReference>
<reference evidence="4" key="2">
    <citation type="submission" date="2024-10" db="UniProtKB">
        <authorList>
            <consortium name="EnsemblProtists"/>
        </authorList>
    </citation>
    <scope>IDENTIFICATION</scope>
</reference>
<keyword evidence="5" id="KW-1185">Reference proteome</keyword>
<dbReference type="RefSeq" id="XP_005780394.1">
    <property type="nucleotide sequence ID" value="XM_005780337.1"/>
</dbReference>
<sequence>MSTLIALICVAPAAAFRTGVWHHPPDASTSSSLFPRAATAAMQLPGMAQAATAAATVVQEVAGSVQDVEAPDADDSFVAIDESRTGLVDEEGLPLVYDKEAIQKYWEGQGGALQSRWAEFLSVSVPFLTRVAALLVSGGTDALNDSASELARDARERIQKLGPTYVKMGQMMSVRPDILPQAALDELTILQDGVEGFPADVAREMVEEELGAPIDELFSDFSAEPAAAASLAQVFRATLRSSGEPGGGEAVAVKVQRPGVQSLVSKDLYVLRRAAEVERFAPQQRTDYVGLLNEWAAANMQTMARGLAEAGVTDVAVPRVYEALTTRRVLVSEWIDGRKLSECSTEEVRELVAIGFFHSDPHPGNLMRPHDQSRARLVLIDFGLVARVQRKDQDLFDYAALIDDFVGLGILPPDCNRAKVLPLMDKALSPYVKGGGAKKYEQELKTLYGMDGSVESTVGGFQAMTSDMLTVLNDIPFSIPPYFALLARAVVTLEGLALQAADPDYGLVLEAYPFVARKLLSSDRPELQKAPHQGFGGGGDPGRCALQEVLYGGGDPALKGVVTPTRLAALVNSAAGVVARQEGAAFVDLDAVPDEGLTPAAAAAFVLSPDAASIRALLADEAAGASDLLLRQALRKAVPLVAAALPQPPRLPFLPPPPEPLELPVPLPPRAGAATGGGVPLPSLTSARALLDALAPPLSRDEELYALSLVDLLKSTLGEEAAALAAGDLSQDPVAAARAARPILAAALEAQGPAAADSAVARLARAALQLLETVDALPFGGGGRAGADRGADPLREVLAGVSDTERAVLQEELDRLAGRLRERLEERLAAVQ</sequence>
<dbReference type="Pfam" id="PF03109">
    <property type="entry name" value="ABC1"/>
    <property type="match status" value="1"/>
</dbReference>
<dbReference type="Proteomes" id="UP000013827">
    <property type="component" value="Unassembled WGS sequence"/>
</dbReference>
<feature type="signal peptide" evidence="2">
    <location>
        <begin position="1"/>
        <end position="15"/>
    </location>
</feature>
<evidence type="ECO:0000313" key="4">
    <source>
        <dbReference type="EnsemblProtists" id="EOD27965"/>
    </source>
</evidence>
<accession>A0A0D3JWT0</accession>
<dbReference type="EnsemblProtists" id="EOD27965">
    <property type="protein sequence ID" value="EOD27965"/>
    <property type="gene ID" value="EMIHUDRAFT_457106"/>
</dbReference>
<dbReference type="KEGG" id="ehx:EMIHUDRAFT_457106"/>
<name>A0A0D3JWT0_EMIH1</name>
<dbReference type="InterPro" id="IPR050154">
    <property type="entry name" value="UbiB_kinase"/>
</dbReference>
<dbReference type="InterPro" id="IPR004147">
    <property type="entry name" value="ABC1_dom"/>
</dbReference>
<dbReference type="PANTHER" id="PTHR10566">
    <property type="entry name" value="CHAPERONE-ACTIVITY OF BC1 COMPLEX CABC1 -RELATED"/>
    <property type="match status" value="1"/>
</dbReference>
<keyword evidence="2" id="KW-0732">Signal</keyword>
<evidence type="ECO:0000256" key="1">
    <source>
        <dbReference type="ARBA" id="ARBA00009670"/>
    </source>
</evidence>
<dbReference type="AlphaFoldDB" id="A0A0D3JWT0"/>
<dbReference type="eggNOG" id="KOG1235">
    <property type="taxonomic scope" value="Eukaryota"/>
</dbReference>
<dbReference type="PaxDb" id="2903-EOD27965"/>
<evidence type="ECO:0000256" key="2">
    <source>
        <dbReference type="SAM" id="SignalP"/>
    </source>
</evidence>
<protein>
    <recommendedName>
        <fullName evidence="3">ABC1 atypical kinase-like domain-containing protein</fullName>
    </recommendedName>
</protein>
<comment type="similarity">
    <text evidence="1">Belongs to the protein kinase superfamily. ADCK protein kinase family.</text>
</comment>
<proteinExistence type="inferred from homology"/>
<organism evidence="4 5">
    <name type="scientific">Emiliania huxleyi (strain CCMP1516)</name>
    <dbReference type="NCBI Taxonomy" id="280463"/>
    <lineage>
        <taxon>Eukaryota</taxon>
        <taxon>Haptista</taxon>
        <taxon>Haptophyta</taxon>
        <taxon>Prymnesiophyceae</taxon>
        <taxon>Isochrysidales</taxon>
        <taxon>Noelaerhabdaceae</taxon>
        <taxon>Emiliania</taxon>
    </lineage>
</organism>
<evidence type="ECO:0000259" key="3">
    <source>
        <dbReference type="Pfam" id="PF03109"/>
    </source>
</evidence>
<dbReference type="InterPro" id="IPR011009">
    <property type="entry name" value="Kinase-like_dom_sf"/>
</dbReference>
<dbReference type="STRING" id="2903.R1EMW1"/>
<dbReference type="OMA" id="CPKDEIR"/>
<reference evidence="5" key="1">
    <citation type="journal article" date="2013" name="Nature">
        <title>Pan genome of the phytoplankton Emiliania underpins its global distribution.</title>
        <authorList>
            <person name="Read B.A."/>
            <person name="Kegel J."/>
            <person name="Klute M.J."/>
            <person name="Kuo A."/>
            <person name="Lefebvre S.C."/>
            <person name="Maumus F."/>
            <person name="Mayer C."/>
            <person name="Miller J."/>
            <person name="Monier A."/>
            <person name="Salamov A."/>
            <person name="Young J."/>
            <person name="Aguilar M."/>
            <person name="Claverie J.M."/>
            <person name="Frickenhaus S."/>
            <person name="Gonzalez K."/>
            <person name="Herman E.K."/>
            <person name="Lin Y.C."/>
            <person name="Napier J."/>
            <person name="Ogata H."/>
            <person name="Sarno A.F."/>
            <person name="Shmutz J."/>
            <person name="Schroeder D."/>
            <person name="de Vargas C."/>
            <person name="Verret F."/>
            <person name="von Dassow P."/>
            <person name="Valentin K."/>
            <person name="Van de Peer Y."/>
            <person name="Wheeler G."/>
            <person name="Dacks J.B."/>
            <person name="Delwiche C.F."/>
            <person name="Dyhrman S.T."/>
            <person name="Glockner G."/>
            <person name="John U."/>
            <person name="Richards T."/>
            <person name="Worden A.Z."/>
            <person name="Zhang X."/>
            <person name="Grigoriev I.V."/>
            <person name="Allen A.E."/>
            <person name="Bidle K."/>
            <person name="Borodovsky M."/>
            <person name="Bowler C."/>
            <person name="Brownlee C."/>
            <person name="Cock J.M."/>
            <person name="Elias M."/>
            <person name="Gladyshev V.N."/>
            <person name="Groth M."/>
            <person name="Guda C."/>
            <person name="Hadaegh A."/>
            <person name="Iglesias-Rodriguez M.D."/>
            <person name="Jenkins J."/>
            <person name="Jones B.M."/>
            <person name="Lawson T."/>
            <person name="Leese F."/>
            <person name="Lindquist E."/>
            <person name="Lobanov A."/>
            <person name="Lomsadze A."/>
            <person name="Malik S.B."/>
            <person name="Marsh M.E."/>
            <person name="Mackinder L."/>
            <person name="Mock T."/>
            <person name="Mueller-Roeber B."/>
            <person name="Pagarete A."/>
            <person name="Parker M."/>
            <person name="Probert I."/>
            <person name="Quesneville H."/>
            <person name="Raines C."/>
            <person name="Rensing S.A."/>
            <person name="Riano-Pachon D.M."/>
            <person name="Richier S."/>
            <person name="Rokitta S."/>
            <person name="Shiraiwa Y."/>
            <person name="Soanes D.M."/>
            <person name="van der Giezen M."/>
            <person name="Wahlund T.M."/>
            <person name="Williams B."/>
            <person name="Wilson W."/>
            <person name="Wolfe G."/>
            <person name="Wurch L.L."/>
        </authorList>
    </citation>
    <scope>NUCLEOTIDE SEQUENCE</scope>
</reference>
<evidence type="ECO:0000313" key="5">
    <source>
        <dbReference type="Proteomes" id="UP000013827"/>
    </source>
</evidence>
<dbReference type="GeneID" id="17273511"/>
<dbReference type="SUPFAM" id="SSF56112">
    <property type="entry name" value="Protein kinase-like (PK-like)"/>
    <property type="match status" value="1"/>
</dbReference>
<dbReference type="CDD" id="cd05121">
    <property type="entry name" value="ABC1_ADCK3-like"/>
    <property type="match status" value="1"/>
</dbReference>
<feature type="domain" description="ABC1 atypical kinase-like" evidence="3">
    <location>
        <begin position="190"/>
        <end position="395"/>
    </location>
</feature>